<reference evidence="1 2" key="1">
    <citation type="journal article" date="2019" name="Int. J. Syst. Evol. Microbiol.">
        <title>The Global Catalogue of Microorganisms (GCM) 10K type strain sequencing project: providing services to taxonomists for standard genome sequencing and annotation.</title>
        <authorList>
            <consortium name="The Broad Institute Genomics Platform"/>
            <consortium name="The Broad Institute Genome Sequencing Center for Infectious Disease"/>
            <person name="Wu L."/>
            <person name="Ma J."/>
        </authorList>
    </citation>
    <scope>NUCLEOTIDE SEQUENCE [LARGE SCALE GENOMIC DNA]</scope>
    <source>
        <strain evidence="1 2">JCM 30072</strain>
    </source>
</reference>
<keyword evidence="2" id="KW-1185">Reference proteome</keyword>
<gene>
    <name evidence="1" type="ORF">ACFQQG_02485</name>
</gene>
<organism evidence="1 2">
    <name type="scientific">Halovenus salina</name>
    <dbReference type="NCBI Taxonomy" id="1510225"/>
    <lineage>
        <taxon>Archaea</taxon>
        <taxon>Methanobacteriati</taxon>
        <taxon>Methanobacteriota</taxon>
        <taxon>Stenosarchaea group</taxon>
        <taxon>Halobacteria</taxon>
        <taxon>Halobacteriales</taxon>
        <taxon>Haloarculaceae</taxon>
        <taxon>Halovenus</taxon>
    </lineage>
</organism>
<sequence length="55" mass="6019">MSDPPACGRDGCDRESEYLLTSGDRCREQALEDQPETVRYLAWATAGLENGGEQA</sequence>
<dbReference type="GeneID" id="76629081"/>
<dbReference type="AlphaFoldDB" id="A0ABD5W0V7"/>
<accession>A0ABD5W0V7</accession>
<evidence type="ECO:0000313" key="1">
    <source>
        <dbReference type="EMBL" id="MFC7057255.1"/>
    </source>
</evidence>
<dbReference type="Proteomes" id="UP001596445">
    <property type="component" value="Unassembled WGS sequence"/>
</dbReference>
<name>A0ABD5W0V7_9EURY</name>
<evidence type="ECO:0000313" key="2">
    <source>
        <dbReference type="Proteomes" id="UP001596445"/>
    </source>
</evidence>
<dbReference type="EMBL" id="JBHSZI010000001">
    <property type="protein sequence ID" value="MFC7057255.1"/>
    <property type="molecule type" value="Genomic_DNA"/>
</dbReference>
<protein>
    <submittedName>
        <fullName evidence="1">Uncharacterized protein</fullName>
    </submittedName>
</protein>
<dbReference type="RefSeq" id="WP_267162982.1">
    <property type="nucleotide sequence ID" value="NZ_CP112972.1"/>
</dbReference>
<comment type="caution">
    <text evidence="1">The sequence shown here is derived from an EMBL/GenBank/DDBJ whole genome shotgun (WGS) entry which is preliminary data.</text>
</comment>
<proteinExistence type="predicted"/>